<evidence type="ECO:0000313" key="3">
    <source>
        <dbReference type="Proteomes" id="UP000676885"/>
    </source>
</evidence>
<sequence>MSDVLEERVGQEQPAHVPPQSQSDERNNPFASTIDELAVEIGVPISDVLHAAVQEGLPRSEARPSLALYASEVDILLGFFAERWKWRQDHPIEYQPSADGRISFETYERIRLSERERLERGGFLPSRKLISRQPLRAWPQILRHQTHAKKQVTSAALAGKVTQIPPTVSPLSTSRMARAAVSPSKQPPANQIRVTSSTTPPKKLQAAAATNTALIPPKPASVLQLQNRQVVGLINKEVEGGQHTGVSPEPAFRTYRTTVSAGSAAVADLQETLREFHPRMYATFFDQFRDVLDVDRLVSRTMRTGRGFFATDPEHVRIINDVCEYSYGIFAYWEMGSKIGRKARSLPPPSTNKVKSALMNLRPMYKGVLTDLCHRRFVFWRVGKIWDLLEVRFDDVHDWLEGLAAGEYVPLTTHHIPLGNYPNLATCANLSNRDHDIVKFMSEAAQNLRQGVRGVRGRKATNGGAALQSRTSGASASSGPRTLGYRPENTWLVPITITDGHVDTTLDEDFFTSPDDKKPHQVRSFYRRPKGSSPSAPRTEFVSGHVRGGRGAFADMKLLPTVTIRRR</sequence>
<accession>A0A975R0S5</accession>
<feature type="compositionally biased region" description="Basic and acidic residues" evidence="1">
    <location>
        <begin position="1"/>
        <end position="10"/>
    </location>
</feature>
<protein>
    <submittedName>
        <fullName evidence="2">Uncharacterized protein</fullName>
    </submittedName>
</protein>
<gene>
    <name evidence="2" type="ORF">KKR91_15425</name>
</gene>
<feature type="compositionally biased region" description="Polar residues" evidence="1">
    <location>
        <begin position="468"/>
        <end position="480"/>
    </location>
</feature>
<organism evidence="2 3">
    <name type="scientific">Arthrobacter jiangjiafuii</name>
    <dbReference type="NCBI Taxonomy" id="2817475"/>
    <lineage>
        <taxon>Bacteria</taxon>
        <taxon>Bacillati</taxon>
        <taxon>Actinomycetota</taxon>
        <taxon>Actinomycetes</taxon>
        <taxon>Micrococcales</taxon>
        <taxon>Micrococcaceae</taxon>
        <taxon>Arthrobacter</taxon>
    </lineage>
</organism>
<feature type="compositionally biased region" description="Polar residues" evidence="1">
    <location>
        <begin position="183"/>
        <end position="200"/>
    </location>
</feature>
<dbReference type="EMBL" id="CP076022">
    <property type="protein sequence ID" value="QWC09828.1"/>
    <property type="molecule type" value="Genomic_DNA"/>
</dbReference>
<feature type="region of interest" description="Disordered" evidence="1">
    <location>
        <begin position="510"/>
        <end position="544"/>
    </location>
</feature>
<feature type="region of interest" description="Disordered" evidence="1">
    <location>
        <begin position="1"/>
        <end position="28"/>
    </location>
</feature>
<dbReference type="KEGG" id="ajg:KKR91_15425"/>
<evidence type="ECO:0000313" key="2">
    <source>
        <dbReference type="EMBL" id="QWC09828.1"/>
    </source>
</evidence>
<dbReference type="RefSeq" id="WP_210227513.1">
    <property type="nucleotide sequence ID" value="NZ_CP076022.1"/>
</dbReference>
<feature type="region of interest" description="Disordered" evidence="1">
    <location>
        <begin position="455"/>
        <end position="483"/>
    </location>
</feature>
<dbReference type="AlphaFoldDB" id="A0A975R0S5"/>
<evidence type="ECO:0000256" key="1">
    <source>
        <dbReference type="SAM" id="MobiDB-lite"/>
    </source>
</evidence>
<feature type="region of interest" description="Disordered" evidence="1">
    <location>
        <begin position="180"/>
        <end position="201"/>
    </location>
</feature>
<dbReference type="Proteomes" id="UP000676885">
    <property type="component" value="Chromosome"/>
</dbReference>
<keyword evidence="3" id="KW-1185">Reference proteome</keyword>
<name>A0A975R0S5_9MICC</name>
<proteinExistence type="predicted"/>
<reference evidence="2 3" key="1">
    <citation type="submission" date="2021-05" db="EMBL/GenBank/DDBJ databases">
        <title>Novel species in genus Arthrobacter.</title>
        <authorList>
            <person name="Zhang G."/>
        </authorList>
    </citation>
    <scope>NUCLEOTIDE SEQUENCE [LARGE SCALE GENOMIC DNA]</scope>
    <source>
        <strain evidence="3">zg-ZUI227</strain>
    </source>
</reference>